<sequence length="714" mass="80861">MQVWPGQAYPLGATYDGAGTNFAVFSEAAVRIELCLLHDDGSETAVELRESDAFVRHAYLPGIMPGQRYGFRVHGPYEPELGHRCNSAKLLLDPYAKAISGRIDWGEEVYGYHFGRPDKRNDLDSAPHTMASVVVNPYFDWGDDRPPRTDYHRTVIYEAHVKGLTMRHPRLPEELRGTYAALAHPAIIEHLTELGVTTLELMPVHQFVHDHRLADAGLANYWGYNTIGFFAPHNAYASWGDRGQQVLEFKSAVRALHQAGIEVILDVVYNHTAEGNHLGPTLSFRGLDNASYYRLTEDRRYYMDTTGTGNSLLMRSPHVLQLIMDSLRYWVTEMHVDGFRFDLAATLARQFHEVDRLSSFFDLVQQDPVVSQVKLIAEPWDVGEGGYQVGNFPPLWTEWNGKFRDTVRDLWRGEPRTLAEFASRLTGSSDLYQGDGRRPLASVNFVTCHDGFTLRDLVSYDEKHNEANGESNQDGESYNRSWNCGVEGETDDPAVRTLRQRQMRNFIATLMLSQGVPMLSHGDEFGRTQGGNNNAYCQDNEVSWVRWPDHAKGQDGEWEDRSALELLRFARSLVWLRRDHPVFRRRRFFHGRPVEGTHDELSDIAWFTHEGEEMTPRDWQAAHAKSLAVFLNGSAISEPGARGERITDDSFLLLFNAHHEPLDFVVPIDHGKQWQVIVDTATTEGVEPGSGSKVAAGDRLTLVDRSLMVLQRPA</sequence>
<evidence type="ECO:0000313" key="6">
    <source>
        <dbReference type="Proteomes" id="UP000301309"/>
    </source>
</evidence>
<dbReference type="InterPro" id="IPR011837">
    <property type="entry name" value="Glycogen_debranch_GlgX"/>
</dbReference>
<evidence type="ECO:0000256" key="1">
    <source>
        <dbReference type="ARBA" id="ARBA00008061"/>
    </source>
</evidence>
<proteinExistence type="inferred from homology"/>
<keyword evidence="2" id="KW-0378">Hydrolase</keyword>
<dbReference type="CDD" id="cd02856">
    <property type="entry name" value="E_set_GDE_Isoamylase_N"/>
    <property type="match status" value="1"/>
</dbReference>
<comment type="caution">
    <text evidence="5">The sequence shown here is derived from an EMBL/GenBank/DDBJ whole genome shotgun (WGS) entry which is preliminary data.</text>
</comment>
<evidence type="ECO:0000256" key="2">
    <source>
        <dbReference type="ARBA" id="ARBA00022801"/>
    </source>
</evidence>
<dbReference type="SUPFAM" id="SSF81296">
    <property type="entry name" value="E set domains"/>
    <property type="match status" value="1"/>
</dbReference>
<protein>
    <submittedName>
        <fullName evidence="5">Glycogen operon protein GlgX homolog</fullName>
    </submittedName>
</protein>
<accession>A0A4D4LE36</accession>
<dbReference type="PANTHER" id="PTHR43002">
    <property type="entry name" value="GLYCOGEN DEBRANCHING ENZYME"/>
    <property type="match status" value="1"/>
</dbReference>
<dbReference type="InterPro" id="IPR044505">
    <property type="entry name" value="GlgX_Isoamylase_N_E_set"/>
</dbReference>
<dbReference type="InterPro" id="IPR013780">
    <property type="entry name" value="Glyco_hydro_b"/>
</dbReference>
<dbReference type="NCBIfam" id="TIGR02100">
    <property type="entry name" value="glgX_debranch"/>
    <property type="match status" value="1"/>
</dbReference>
<evidence type="ECO:0000313" key="5">
    <source>
        <dbReference type="EMBL" id="GDY57360.1"/>
    </source>
</evidence>
<dbReference type="SUPFAM" id="SSF51011">
    <property type="entry name" value="Glycosyl hydrolase domain"/>
    <property type="match status" value="1"/>
</dbReference>
<comment type="similarity">
    <text evidence="1">Belongs to the glycosyl hydrolase 13 family.</text>
</comment>
<dbReference type="CDD" id="cd11326">
    <property type="entry name" value="AmyAc_Glg_debranch"/>
    <property type="match status" value="1"/>
</dbReference>
<organism evidence="5 6">
    <name type="scientific">Streptomyces violaceusniger</name>
    <dbReference type="NCBI Taxonomy" id="68280"/>
    <lineage>
        <taxon>Bacteria</taxon>
        <taxon>Bacillati</taxon>
        <taxon>Actinomycetota</taxon>
        <taxon>Actinomycetes</taxon>
        <taxon>Kitasatosporales</taxon>
        <taxon>Streptomycetaceae</taxon>
        <taxon>Streptomyces</taxon>
        <taxon>Streptomyces violaceusniger group</taxon>
    </lineage>
</organism>
<dbReference type="Proteomes" id="UP000301309">
    <property type="component" value="Unassembled WGS sequence"/>
</dbReference>
<dbReference type="InterPro" id="IPR006047">
    <property type="entry name" value="GH13_cat_dom"/>
</dbReference>
<dbReference type="EMBL" id="BJHW01000001">
    <property type="protein sequence ID" value="GDY57360.1"/>
    <property type="molecule type" value="Genomic_DNA"/>
</dbReference>
<dbReference type="InterPro" id="IPR013783">
    <property type="entry name" value="Ig-like_fold"/>
</dbReference>
<dbReference type="SUPFAM" id="SSF51445">
    <property type="entry name" value="(Trans)glycosidases"/>
    <property type="match status" value="1"/>
</dbReference>
<dbReference type="Pfam" id="PF02922">
    <property type="entry name" value="CBM_48"/>
    <property type="match status" value="1"/>
</dbReference>
<dbReference type="RefSeq" id="WP_137979945.1">
    <property type="nucleotide sequence ID" value="NZ_BAAASO010000037.1"/>
</dbReference>
<feature type="domain" description="Glycosyl hydrolase family 13 catalytic" evidence="4">
    <location>
        <begin position="177"/>
        <end position="577"/>
    </location>
</feature>
<dbReference type="SMART" id="SM00642">
    <property type="entry name" value="Aamy"/>
    <property type="match status" value="1"/>
</dbReference>
<dbReference type="InterPro" id="IPR014756">
    <property type="entry name" value="Ig_E-set"/>
</dbReference>
<name>A0A4D4LE36_STRVO</name>
<dbReference type="InterPro" id="IPR004193">
    <property type="entry name" value="Glyco_hydro_13_N"/>
</dbReference>
<dbReference type="GO" id="GO:0005980">
    <property type="term" value="P:glycogen catabolic process"/>
    <property type="evidence" value="ECO:0007669"/>
    <property type="project" value="InterPro"/>
</dbReference>
<dbReference type="InterPro" id="IPR017853">
    <property type="entry name" value="GH"/>
</dbReference>
<dbReference type="Gene3D" id="2.60.40.10">
    <property type="entry name" value="Immunoglobulins"/>
    <property type="match status" value="1"/>
</dbReference>
<gene>
    <name evidence="5" type="ORF">SVIO_079830</name>
</gene>
<dbReference type="Gene3D" id="3.20.20.80">
    <property type="entry name" value="Glycosidases"/>
    <property type="match status" value="1"/>
</dbReference>
<dbReference type="GO" id="GO:0004135">
    <property type="term" value="F:amylo-alpha-1,6-glucosidase activity"/>
    <property type="evidence" value="ECO:0007669"/>
    <property type="project" value="InterPro"/>
</dbReference>
<dbReference type="Gene3D" id="2.60.40.1180">
    <property type="entry name" value="Golgi alpha-mannosidase II"/>
    <property type="match status" value="1"/>
</dbReference>
<keyword evidence="6" id="KW-1185">Reference proteome</keyword>
<evidence type="ECO:0000259" key="4">
    <source>
        <dbReference type="SMART" id="SM00642"/>
    </source>
</evidence>
<dbReference type="OrthoDB" id="3236218at2"/>
<dbReference type="AlphaFoldDB" id="A0A4D4LE36"/>
<keyword evidence="3" id="KW-0326">Glycosidase</keyword>
<reference evidence="5 6" key="1">
    <citation type="journal article" date="2020" name="Int. J. Syst. Evol. Microbiol.">
        <title>Reclassification of Streptomyces castelarensis and Streptomyces sporoclivatus as later heterotypic synonyms of Streptomyces antimycoticus.</title>
        <authorList>
            <person name="Komaki H."/>
            <person name="Tamura T."/>
        </authorList>
    </citation>
    <scope>NUCLEOTIDE SEQUENCE [LARGE SCALE GENOMIC DNA]</scope>
    <source>
        <strain evidence="5 6">NBRC 13459</strain>
    </source>
</reference>
<evidence type="ECO:0000256" key="3">
    <source>
        <dbReference type="ARBA" id="ARBA00023295"/>
    </source>
</evidence>